<dbReference type="Gene3D" id="3.40.30.10">
    <property type="entry name" value="Glutaredoxin"/>
    <property type="match status" value="1"/>
</dbReference>
<gene>
    <name evidence="2" type="ORF">LPB138_11765</name>
</gene>
<dbReference type="GO" id="GO:0016209">
    <property type="term" value="F:antioxidant activity"/>
    <property type="evidence" value="ECO:0007669"/>
    <property type="project" value="InterPro"/>
</dbReference>
<dbReference type="CDD" id="cd02966">
    <property type="entry name" value="TlpA_like_family"/>
    <property type="match status" value="1"/>
</dbReference>
<evidence type="ECO:0000313" key="2">
    <source>
        <dbReference type="EMBL" id="AOW21313.1"/>
    </source>
</evidence>
<dbReference type="SUPFAM" id="SSF52833">
    <property type="entry name" value="Thioredoxin-like"/>
    <property type="match status" value="1"/>
</dbReference>
<accession>A0A1D8P9U6</accession>
<dbReference type="AlphaFoldDB" id="A0A1D8P9U6"/>
<dbReference type="STRING" id="1850246.LPB138_11765"/>
<feature type="domain" description="Thioredoxin" evidence="1">
    <location>
        <begin position="24"/>
        <end position="163"/>
    </location>
</feature>
<dbReference type="RefSeq" id="WP_070237461.1">
    <property type="nucleotide sequence ID" value="NZ_CP017478.1"/>
</dbReference>
<dbReference type="KEGG" id="lul:LPB138_11765"/>
<protein>
    <recommendedName>
        <fullName evidence="1">Thioredoxin domain-containing protein</fullName>
    </recommendedName>
</protein>
<dbReference type="PROSITE" id="PS51352">
    <property type="entry name" value="THIOREDOXIN_2"/>
    <property type="match status" value="1"/>
</dbReference>
<evidence type="ECO:0000313" key="3">
    <source>
        <dbReference type="Proteomes" id="UP000176050"/>
    </source>
</evidence>
<dbReference type="EMBL" id="CP017478">
    <property type="protein sequence ID" value="AOW21313.1"/>
    <property type="molecule type" value="Genomic_DNA"/>
</dbReference>
<organism evidence="2 3">
    <name type="scientific">Urechidicola croceus</name>
    <dbReference type="NCBI Taxonomy" id="1850246"/>
    <lineage>
        <taxon>Bacteria</taxon>
        <taxon>Pseudomonadati</taxon>
        <taxon>Bacteroidota</taxon>
        <taxon>Flavobacteriia</taxon>
        <taxon>Flavobacteriales</taxon>
        <taxon>Flavobacteriaceae</taxon>
        <taxon>Urechidicola</taxon>
    </lineage>
</organism>
<dbReference type="InterPro" id="IPR000866">
    <property type="entry name" value="AhpC/TSA"/>
</dbReference>
<evidence type="ECO:0000259" key="1">
    <source>
        <dbReference type="PROSITE" id="PS51352"/>
    </source>
</evidence>
<dbReference type="PANTHER" id="PTHR42852:SF17">
    <property type="entry name" value="THIOREDOXIN-LIKE PROTEIN HI_1115"/>
    <property type="match status" value="1"/>
</dbReference>
<dbReference type="GO" id="GO:0016491">
    <property type="term" value="F:oxidoreductase activity"/>
    <property type="evidence" value="ECO:0007669"/>
    <property type="project" value="InterPro"/>
</dbReference>
<name>A0A1D8P9U6_9FLAO</name>
<dbReference type="PANTHER" id="PTHR42852">
    <property type="entry name" value="THIOL:DISULFIDE INTERCHANGE PROTEIN DSBE"/>
    <property type="match status" value="1"/>
</dbReference>
<proteinExistence type="predicted"/>
<dbReference type="InterPro" id="IPR050553">
    <property type="entry name" value="Thioredoxin_ResA/DsbE_sf"/>
</dbReference>
<keyword evidence="3" id="KW-1185">Reference proteome</keyword>
<sequence>MIKQSILLFIVFLFVPFQYVNAQVSKGDSAPNFKLYALDGSVNTLETYKNKVIVIKMWFKECTPCLQEIPKVNQLAEKYEGRSDIVFIAPSPNSKSTLIKFSEAVHFNYAIMSGSYEMLKLYNSSKRYPTHAIIDKKGIISFIYQGTSANIDAILDEQIQKLL</sequence>
<dbReference type="Pfam" id="PF00578">
    <property type="entry name" value="AhpC-TSA"/>
    <property type="match status" value="1"/>
</dbReference>
<reference evidence="2 3" key="1">
    <citation type="submission" date="2016-10" db="EMBL/GenBank/DDBJ databases">
        <title>Lutibacter sp. LPB0138, isolated from marine gastropod.</title>
        <authorList>
            <person name="Kim E."/>
            <person name="Yi H."/>
        </authorList>
    </citation>
    <scope>NUCLEOTIDE SEQUENCE [LARGE SCALE GENOMIC DNA]</scope>
    <source>
        <strain evidence="2 3">LPB0138</strain>
    </source>
</reference>
<dbReference type="Proteomes" id="UP000176050">
    <property type="component" value="Chromosome"/>
</dbReference>
<dbReference type="InterPro" id="IPR013766">
    <property type="entry name" value="Thioredoxin_domain"/>
</dbReference>
<dbReference type="InterPro" id="IPR036249">
    <property type="entry name" value="Thioredoxin-like_sf"/>
</dbReference>